<reference evidence="7" key="1">
    <citation type="submission" date="2009-08" db="EMBL/GenBank/DDBJ databases">
        <title>Annotation of Salpingoeca rosetta.</title>
        <authorList>
            <consortium name="The Broad Institute Genome Sequencing Platform"/>
            <person name="Russ C."/>
            <person name="Cuomo C."/>
            <person name="Burger G."/>
            <person name="Gray M.W."/>
            <person name="Holland P.W.H."/>
            <person name="King N."/>
            <person name="Lang F.B.F."/>
            <person name="Roger A.J."/>
            <person name="Ruiz-Trillo I."/>
            <person name="Young S.K."/>
            <person name="Zeng Q."/>
            <person name="Gargeya S."/>
            <person name="Alvarado L."/>
            <person name="Berlin A."/>
            <person name="Chapman S.B."/>
            <person name="Chen Z."/>
            <person name="Freedman E."/>
            <person name="Gellesch M."/>
            <person name="Goldberg J."/>
            <person name="Griggs A."/>
            <person name="Gujja S."/>
            <person name="Heilman E."/>
            <person name="Heiman D."/>
            <person name="Howarth C."/>
            <person name="Mehta T."/>
            <person name="Neiman D."/>
            <person name="Pearson M."/>
            <person name="Roberts A."/>
            <person name="Saif S."/>
            <person name="Shea T."/>
            <person name="Shenoy N."/>
            <person name="Sisk P."/>
            <person name="Stolte C."/>
            <person name="Sykes S."/>
            <person name="White J."/>
            <person name="Yandava C."/>
            <person name="Haas B."/>
            <person name="Nusbaum C."/>
            <person name="Birren B."/>
        </authorList>
    </citation>
    <scope>NUCLEOTIDE SEQUENCE [LARGE SCALE GENOMIC DNA]</scope>
    <source>
        <strain evidence="7">ATCC 50818</strain>
    </source>
</reference>
<dbReference type="SUPFAM" id="SSF47454">
    <property type="entry name" value="A DNA-binding domain in eukaryotic transcription factors"/>
    <property type="match status" value="1"/>
</dbReference>
<protein>
    <recommendedName>
        <fullName evidence="6">BZIP domain-containing protein</fullName>
    </recommendedName>
</protein>
<keyword evidence="4" id="KW-0175">Coiled coil</keyword>
<dbReference type="InterPro" id="IPR024874">
    <property type="entry name" value="Transcription_factor_Maf_fam"/>
</dbReference>
<keyword evidence="3" id="KW-0804">Transcription</keyword>
<feature type="domain" description="BZIP" evidence="6">
    <location>
        <begin position="334"/>
        <end position="385"/>
    </location>
</feature>
<feature type="compositionally biased region" description="Basic and acidic residues" evidence="5">
    <location>
        <begin position="49"/>
        <end position="62"/>
    </location>
</feature>
<evidence type="ECO:0000256" key="2">
    <source>
        <dbReference type="ARBA" id="ARBA00023125"/>
    </source>
</evidence>
<dbReference type="RefSeq" id="XP_004994142.1">
    <property type="nucleotide sequence ID" value="XM_004994085.1"/>
</dbReference>
<dbReference type="GO" id="GO:0000981">
    <property type="term" value="F:DNA-binding transcription factor activity, RNA polymerase II-specific"/>
    <property type="evidence" value="ECO:0007669"/>
    <property type="project" value="TreeGrafter"/>
</dbReference>
<evidence type="ECO:0000313" key="8">
    <source>
        <dbReference type="Proteomes" id="UP000007799"/>
    </source>
</evidence>
<dbReference type="InterPro" id="IPR004826">
    <property type="entry name" value="bZIP_Maf"/>
</dbReference>
<evidence type="ECO:0000256" key="4">
    <source>
        <dbReference type="SAM" id="Coils"/>
    </source>
</evidence>
<dbReference type="KEGG" id="sre:PTSG_04825"/>
<organism evidence="8">
    <name type="scientific">Salpingoeca rosetta (strain ATCC 50818 / BSB-021)</name>
    <dbReference type="NCBI Taxonomy" id="946362"/>
    <lineage>
        <taxon>Eukaryota</taxon>
        <taxon>Choanoflagellata</taxon>
        <taxon>Craspedida</taxon>
        <taxon>Salpingoecidae</taxon>
        <taxon>Salpingoeca</taxon>
    </lineage>
</organism>
<feature type="region of interest" description="Disordered" evidence="5">
    <location>
        <begin position="96"/>
        <end position="115"/>
    </location>
</feature>
<dbReference type="OrthoDB" id="5974330at2759"/>
<dbReference type="EMBL" id="GL832965">
    <property type="protein sequence ID" value="EGD73111.1"/>
    <property type="molecule type" value="Genomic_DNA"/>
</dbReference>
<feature type="compositionally biased region" description="Low complexity" evidence="5">
    <location>
        <begin position="253"/>
        <end position="292"/>
    </location>
</feature>
<dbReference type="PROSITE" id="PS50217">
    <property type="entry name" value="BZIP"/>
    <property type="match status" value="1"/>
</dbReference>
<dbReference type="AlphaFoldDB" id="F2U9T4"/>
<dbReference type="SMART" id="SM00338">
    <property type="entry name" value="BRLZ"/>
    <property type="match status" value="1"/>
</dbReference>
<proteinExistence type="predicted"/>
<feature type="region of interest" description="Disordered" evidence="5">
    <location>
        <begin position="165"/>
        <end position="299"/>
    </location>
</feature>
<gene>
    <name evidence="7" type="ORF">PTSG_04825</name>
</gene>
<keyword evidence="1" id="KW-0805">Transcription regulation</keyword>
<dbReference type="InParanoid" id="F2U9T4"/>
<dbReference type="InterPro" id="IPR008917">
    <property type="entry name" value="TF_DNA-bd_sf"/>
</dbReference>
<evidence type="ECO:0000313" key="7">
    <source>
        <dbReference type="EMBL" id="EGD73111.1"/>
    </source>
</evidence>
<keyword evidence="8" id="KW-1185">Reference proteome</keyword>
<dbReference type="Proteomes" id="UP000007799">
    <property type="component" value="Unassembled WGS sequence"/>
</dbReference>
<feature type="compositionally biased region" description="Low complexity" evidence="5">
    <location>
        <begin position="172"/>
        <end position="189"/>
    </location>
</feature>
<evidence type="ECO:0000259" key="6">
    <source>
        <dbReference type="PROSITE" id="PS50217"/>
    </source>
</evidence>
<dbReference type="GeneID" id="16074720"/>
<dbReference type="STRING" id="946362.F2U9T4"/>
<feature type="region of interest" description="Disordered" evidence="5">
    <location>
        <begin position="39"/>
        <end position="69"/>
    </location>
</feature>
<dbReference type="Pfam" id="PF03131">
    <property type="entry name" value="bZIP_Maf"/>
    <property type="match status" value="1"/>
</dbReference>
<evidence type="ECO:0000256" key="1">
    <source>
        <dbReference type="ARBA" id="ARBA00023015"/>
    </source>
</evidence>
<dbReference type="PANTHER" id="PTHR10129:SF50">
    <property type="entry name" value="BZIP DOMAIN-CONTAINING PROTEIN"/>
    <property type="match status" value="1"/>
</dbReference>
<feature type="coiled-coil region" evidence="4">
    <location>
        <begin position="352"/>
        <end position="414"/>
    </location>
</feature>
<dbReference type="GO" id="GO:0005634">
    <property type="term" value="C:nucleus"/>
    <property type="evidence" value="ECO:0007669"/>
    <property type="project" value="TreeGrafter"/>
</dbReference>
<dbReference type="PANTHER" id="PTHR10129">
    <property type="entry name" value="TRANSCRIPTION FACTOR MAF"/>
    <property type="match status" value="1"/>
</dbReference>
<dbReference type="Gene3D" id="1.20.5.170">
    <property type="match status" value="1"/>
</dbReference>
<evidence type="ECO:0000256" key="5">
    <source>
        <dbReference type="SAM" id="MobiDB-lite"/>
    </source>
</evidence>
<evidence type="ECO:0000256" key="3">
    <source>
        <dbReference type="ARBA" id="ARBA00023163"/>
    </source>
</evidence>
<dbReference type="GO" id="GO:0000978">
    <property type="term" value="F:RNA polymerase II cis-regulatory region sequence-specific DNA binding"/>
    <property type="evidence" value="ECO:0007669"/>
    <property type="project" value="TreeGrafter"/>
</dbReference>
<dbReference type="InterPro" id="IPR004827">
    <property type="entry name" value="bZIP"/>
</dbReference>
<accession>F2U9T4</accession>
<dbReference type="CDD" id="cd14686">
    <property type="entry name" value="bZIP"/>
    <property type="match status" value="1"/>
</dbReference>
<keyword evidence="2" id="KW-0238">DNA-binding</keyword>
<sequence>MNDVFTIEDWLGQEMLVDDDRMFGGASRSFSFFDSAPTVSFGQHHHNPHSHDEHHQHSEHPHHAQQQPLAPPLASFDETAGLDMAARHSDVRLFKREPSPDMFMGNDDGLTTPPAPTMMDTTDMDLLADQHPQTPELPASSSHQPHMLCTAHTFHHPAVAPEYCSAQDHNDNNANSHMSSSSSMATTAAPETTTQSHFPPPPAPTSSGHAEQRQQEDSSPPHQKVKSEEVAPAPQPSLVFTPVPTAPHIAPRQQQQQHQQHQQQQHSFPQQQQQQHQQQQQSSTRSSNSSSSGAPTYDVKRFEDLTDHQLATIDFKILMDLASRAGLSNDELAEVKAKRRRLKNRLSARICSNKKREKCSELEETNRKLSAQVKSLSSENSRLQNMNVVYAKDLDEYQQEVARLNHRIEHLTRLLLQQGISQSDLDVSHAA</sequence>
<name>F2U9T4_SALR5</name>